<proteinExistence type="predicted"/>
<protein>
    <recommendedName>
        <fullName evidence="4">Pentapeptide repeat-containing protein</fullName>
    </recommendedName>
</protein>
<keyword evidence="1" id="KW-1133">Transmembrane helix</keyword>
<dbReference type="Gene3D" id="2.160.20.80">
    <property type="entry name" value="E3 ubiquitin-protein ligase SopA"/>
    <property type="match status" value="1"/>
</dbReference>
<evidence type="ECO:0008006" key="4">
    <source>
        <dbReference type="Google" id="ProtNLM"/>
    </source>
</evidence>
<feature type="transmembrane region" description="Helical" evidence="1">
    <location>
        <begin position="202"/>
        <end position="221"/>
    </location>
</feature>
<organism evidence="2 3">
    <name type="scientific">Maribellus comscasis</name>
    <dbReference type="NCBI Taxonomy" id="2681766"/>
    <lineage>
        <taxon>Bacteria</taxon>
        <taxon>Pseudomonadati</taxon>
        <taxon>Bacteroidota</taxon>
        <taxon>Bacteroidia</taxon>
        <taxon>Marinilabiliales</taxon>
        <taxon>Prolixibacteraceae</taxon>
        <taxon>Maribellus</taxon>
    </lineage>
</organism>
<keyword evidence="1" id="KW-0812">Transmembrane</keyword>
<dbReference type="KEGG" id="mcos:GM418_13925"/>
<evidence type="ECO:0000256" key="1">
    <source>
        <dbReference type="SAM" id="Phobius"/>
    </source>
</evidence>
<evidence type="ECO:0000313" key="3">
    <source>
        <dbReference type="Proteomes" id="UP000428260"/>
    </source>
</evidence>
<dbReference type="Proteomes" id="UP000428260">
    <property type="component" value="Chromosome"/>
</dbReference>
<dbReference type="RefSeq" id="WP_158867308.1">
    <property type="nucleotide sequence ID" value="NZ_CP046401.1"/>
</dbReference>
<dbReference type="EMBL" id="CP046401">
    <property type="protein sequence ID" value="QGY44725.1"/>
    <property type="molecule type" value="Genomic_DNA"/>
</dbReference>
<keyword evidence="3" id="KW-1185">Reference proteome</keyword>
<name>A0A6I6JP46_9BACT</name>
<accession>A0A6I6JP46</accession>
<reference evidence="2 3" key="1">
    <citation type="submission" date="2019-11" db="EMBL/GenBank/DDBJ databases">
        <authorList>
            <person name="Zheng R.K."/>
            <person name="Sun C.M."/>
        </authorList>
    </citation>
    <scope>NUCLEOTIDE SEQUENCE [LARGE SCALE GENOMIC DNA]</scope>
    <source>
        <strain evidence="2 3">WC007</strain>
    </source>
</reference>
<keyword evidence="1" id="KW-0472">Membrane</keyword>
<dbReference type="SUPFAM" id="SSF141571">
    <property type="entry name" value="Pentapeptide repeat-like"/>
    <property type="match status" value="1"/>
</dbReference>
<gene>
    <name evidence="2" type="ORF">GM418_13925</name>
</gene>
<evidence type="ECO:0000313" key="2">
    <source>
        <dbReference type="EMBL" id="QGY44725.1"/>
    </source>
</evidence>
<dbReference type="AlphaFoldDB" id="A0A6I6JP46"/>
<feature type="transmembrane region" description="Helical" evidence="1">
    <location>
        <begin position="273"/>
        <end position="295"/>
    </location>
</feature>
<sequence length="300" mass="35203">MLNNFFSLNNPFQEIPTQVEFERLIGISSDLKNLIYKPDELKPTGTHPKLRIRDFKFSNFSFSKTVISDVVFINCKFTDCLFIGVTIKDCEFHNCVFKNVNTFKISIEETYVNPESFINCIKGRDKSNIAIHLFQQLLHNSKQQGQAKFSRVAEYNFKKWRDKLILNKFIKRQPYGISVLTFLRDYPINSIFRITFGYGLRFRNFFATFLVCFLIFFSVNYSKWQSYSLAQKDISIEAFNPDSVSFTSNFFYTLDVTTKLIDSQFQPKSDVGMFWLSFQSIFAFILLSALITLLVNRFVR</sequence>